<keyword evidence="7 9" id="KW-0406">Ion transport</keyword>
<dbReference type="GO" id="GO:0012505">
    <property type="term" value="C:endomembrane system"/>
    <property type="evidence" value="ECO:0007669"/>
    <property type="project" value="UniProtKB-SubCell"/>
</dbReference>
<dbReference type="InterPro" id="IPR004131">
    <property type="entry name" value="PPase-energised_H-pump"/>
</dbReference>
<dbReference type="RefSeq" id="WP_142603696.1">
    <property type="nucleotide sequence ID" value="NZ_FXSZ01000005.1"/>
</dbReference>
<dbReference type="GO" id="GO:0000287">
    <property type="term" value="F:magnesium ion binding"/>
    <property type="evidence" value="ECO:0007669"/>
    <property type="project" value="UniProtKB-UniRule"/>
</dbReference>
<gene>
    <name evidence="9" type="primary">hppA</name>
    <name evidence="10" type="ORF">SAMN06265350_105134</name>
</gene>
<keyword evidence="6 9" id="KW-1133">Transmembrane helix</keyword>
<dbReference type="GO" id="GO:0006814">
    <property type="term" value="P:sodium ion transport"/>
    <property type="evidence" value="ECO:0007669"/>
    <property type="project" value="UniProtKB-UniRule"/>
</dbReference>
<comment type="subunit">
    <text evidence="9">Homodimer.</text>
</comment>
<evidence type="ECO:0000256" key="8">
    <source>
        <dbReference type="ARBA" id="ARBA00023136"/>
    </source>
</evidence>
<feature type="transmembrane region" description="Helical" evidence="9">
    <location>
        <begin position="497"/>
        <end position="519"/>
    </location>
</feature>
<evidence type="ECO:0000256" key="4">
    <source>
        <dbReference type="ARBA" id="ARBA00022842"/>
    </source>
</evidence>
<dbReference type="HAMAP" id="MF_01129">
    <property type="entry name" value="PPase_energized_pump"/>
    <property type="match status" value="1"/>
</dbReference>
<feature type="transmembrane region" description="Helical" evidence="9">
    <location>
        <begin position="531"/>
        <end position="555"/>
    </location>
</feature>
<dbReference type="GO" id="GO:0004427">
    <property type="term" value="F:inorganic diphosphate phosphatase activity"/>
    <property type="evidence" value="ECO:0007669"/>
    <property type="project" value="UniProtKB-UniRule"/>
</dbReference>
<proteinExistence type="inferred from homology"/>
<feature type="transmembrane region" description="Helical" evidence="9">
    <location>
        <begin position="428"/>
        <end position="449"/>
    </location>
</feature>
<dbReference type="PIRSF" id="PIRSF001265">
    <property type="entry name" value="H+-PPase"/>
    <property type="match status" value="1"/>
</dbReference>
<dbReference type="Proteomes" id="UP000315971">
    <property type="component" value="Unassembled WGS sequence"/>
</dbReference>
<keyword evidence="2 9" id="KW-0813">Transport</keyword>
<comment type="caution">
    <text evidence="9">Lacks conserved residue(s) required for the propagation of feature annotation.</text>
</comment>
<feature type="site" description="Determinant of potassium dependence" evidence="9">
    <location>
        <position position="491"/>
    </location>
</feature>
<comment type="cofactor">
    <cofactor evidence="9">
        <name>Mg(2+)</name>
        <dbReference type="ChEBI" id="CHEBI:18420"/>
    </cofactor>
</comment>
<keyword evidence="5 9" id="KW-1278">Translocase</keyword>
<evidence type="ECO:0000313" key="10">
    <source>
        <dbReference type="EMBL" id="SMO65604.1"/>
    </source>
</evidence>
<protein>
    <recommendedName>
        <fullName evidence="9">Putative K(+)-stimulated pyrophosphate-energized sodium pump</fullName>
        <ecNumber evidence="9">7.2.3.1</ecNumber>
    </recommendedName>
    <alternativeName>
        <fullName evidence="9">Membrane-bound sodium-translocating pyrophosphatase</fullName>
    </alternativeName>
    <alternativeName>
        <fullName evidence="9">Pyrophosphate-energized inorganic pyrophosphatase</fullName>
        <shortName evidence="9">Na(+)-PPase</shortName>
    </alternativeName>
</protein>
<keyword evidence="9" id="KW-0739">Sodium transport</keyword>
<comment type="activity regulation">
    <text evidence="9">Requires K(+) for maximal activity.</text>
</comment>
<feature type="transmembrane region" description="Helical" evidence="9">
    <location>
        <begin position="6"/>
        <end position="25"/>
    </location>
</feature>
<organism evidence="10 11">
    <name type="scientific">Solitalea koreensis</name>
    <dbReference type="NCBI Taxonomy" id="543615"/>
    <lineage>
        <taxon>Bacteria</taxon>
        <taxon>Pseudomonadati</taxon>
        <taxon>Bacteroidota</taxon>
        <taxon>Sphingobacteriia</taxon>
        <taxon>Sphingobacteriales</taxon>
        <taxon>Sphingobacteriaceae</taxon>
        <taxon>Solitalea</taxon>
    </lineage>
</organism>
<evidence type="ECO:0000256" key="7">
    <source>
        <dbReference type="ARBA" id="ARBA00023065"/>
    </source>
</evidence>
<sequence length="754" mass="78832">MNFFYNNLIYMIPLFGIVGLISMAAKRAWVAKQDAGDANMIELSGHIADGAMAFLRAEWKILSYYAIIAGVLLGFSGTMKGTAEHPVHSSPIIAIAFLIGAVFSATAGYIGMKVATKANVRTTQAARTSLAKALKVSFTGGSVMGLGVAGLAILGLGSLFIVFYKYFVPAGASITGVEMRTAIEVLTGFSLGSESIALFARVGGGIYTKAADVGADLVGKVEAGIPEDDVRNPATIADNVGDNVGDVAGMGADLFGSYVATMLATMVLGQEIDSKDHFGGIAPILLPMLIAGIGLIFSIVGTWFVRIKNETDSVQKALNLGNWSSIIFTAIVSYFAVHFLLPETMVLRGTQAFTPHDVYMSIIVGLVVGTLMSLITEYYTAMGRGPVNSIVQQSSTGHATNIIGGLAVGMQSTVMPIIVLAAGIYGSYYFAGLYGVSIAAAGMMATTAMQLSIDAFGPIADNAGGIAEMSGLPKEVRGRTDNLDAVGNTTAATGKGFAIASAALTSLALFAAFVGVAGIHTIDIYKADVLAGLFIGGMIPFIFSSLCISAVGRAAMAMVQEVRRQFREIPGIMEHKAQPEYEKCVAISTEASIREMILPGAIALIVPVIIGFIFGPEVLGGTLAGVTVSGVLMGMFQSNAGGAWDNAKKSFEKGVNINGEMFYKGSEPHKASVTGDTVGDPFKDTSGPSMNILIKLMSIVSLVIAPHIASKGSNMETQSNQVKIRKELKIRTIDSAGITKTDTVSFKQDTTTTK</sequence>
<reference evidence="10 11" key="1">
    <citation type="submission" date="2017-05" db="EMBL/GenBank/DDBJ databases">
        <authorList>
            <person name="Varghese N."/>
            <person name="Submissions S."/>
        </authorList>
    </citation>
    <scope>NUCLEOTIDE SEQUENCE [LARGE SCALE GENOMIC DNA]</scope>
    <source>
        <strain evidence="10 11">DSM 21342</strain>
    </source>
</reference>
<feature type="transmembrane region" description="Helical" evidence="9">
    <location>
        <begin position="359"/>
        <end position="381"/>
    </location>
</feature>
<keyword evidence="8 9" id="KW-0472">Membrane</keyword>
<comment type="catalytic activity">
    <reaction evidence="9">
        <text>Na(+)(in) + diphosphate + H2O = Na(+)(out) + 2 phosphate + H(+)</text>
        <dbReference type="Rhea" id="RHEA:57884"/>
        <dbReference type="ChEBI" id="CHEBI:15377"/>
        <dbReference type="ChEBI" id="CHEBI:15378"/>
        <dbReference type="ChEBI" id="CHEBI:29101"/>
        <dbReference type="ChEBI" id="CHEBI:33019"/>
        <dbReference type="ChEBI" id="CHEBI:43474"/>
        <dbReference type="EC" id="7.2.3.1"/>
    </reaction>
</comment>
<dbReference type="Pfam" id="PF03030">
    <property type="entry name" value="H_PPase"/>
    <property type="match status" value="1"/>
</dbReference>
<keyword evidence="3 9" id="KW-0812">Transmembrane</keyword>
<dbReference type="NCBIfam" id="NF001960">
    <property type="entry name" value="PRK00733.3-5"/>
    <property type="match status" value="1"/>
</dbReference>
<dbReference type="GO" id="GO:0005886">
    <property type="term" value="C:plasma membrane"/>
    <property type="evidence" value="ECO:0007669"/>
    <property type="project" value="UniProtKB-SubCell"/>
</dbReference>
<keyword evidence="9" id="KW-0630">Potassium</keyword>
<evidence type="ECO:0000256" key="3">
    <source>
        <dbReference type="ARBA" id="ARBA00022692"/>
    </source>
</evidence>
<feature type="transmembrane region" description="Helical" evidence="9">
    <location>
        <begin position="284"/>
        <end position="305"/>
    </location>
</feature>
<keyword evidence="4 9" id="KW-0460">Magnesium</keyword>
<evidence type="ECO:0000256" key="1">
    <source>
        <dbReference type="ARBA" id="ARBA00004127"/>
    </source>
</evidence>
<dbReference type="EMBL" id="FXSZ01000005">
    <property type="protein sequence ID" value="SMO65604.1"/>
    <property type="molecule type" value="Genomic_DNA"/>
</dbReference>
<evidence type="ECO:0000256" key="5">
    <source>
        <dbReference type="ARBA" id="ARBA00022967"/>
    </source>
</evidence>
<comment type="function">
    <text evidence="9">Sodium pump that utilizes the energy of pyrophosphate hydrolysis as the driving force for Na(+) movement across the membrane.</text>
</comment>
<dbReference type="GO" id="GO:0030955">
    <property type="term" value="F:potassium ion binding"/>
    <property type="evidence" value="ECO:0007669"/>
    <property type="project" value="UniProtKB-UniRule"/>
</dbReference>
<comment type="subcellular location">
    <subcellularLocation>
        <location evidence="9">Cell membrane</location>
        <topology evidence="9">Multi-pass membrane protein</topology>
    </subcellularLocation>
    <subcellularLocation>
        <location evidence="1">Endomembrane system</location>
        <topology evidence="1">Multi-pass membrane protein</topology>
    </subcellularLocation>
</comment>
<dbReference type="NCBIfam" id="TIGR01104">
    <property type="entry name" value="V_PPase"/>
    <property type="match status" value="1"/>
</dbReference>
<keyword evidence="11" id="KW-1185">Reference proteome</keyword>
<comment type="similarity">
    <text evidence="9">Belongs to the H(+)-translocating pyrophosphatase (TC 3.A.10) family. K(+)-stimulated subfamily.</text>
</comment>
<dbReference type="NCBIfam" id="NF001955">
    <property type="entry name" value="PRK00733.2-4"/>
    <property type="match status" value="1"/>
</dbReference>
<keyword evidence="9" id="KW-1003">Cell membrane</keyword>
<evidence type="ECO:0000256" key="9">
    <source>
        <dbReference type="HAMAP-Rule" id="MF_01129"/>
    </source>
</evidence>
<feature type="transmembrane region" description="Helical" evidence="9">
    <location>
        <begin position="61"/>
        <end position="79"/>
    </location>
</feature>
<feature type="transmembrane region" description="Helical" evidence="9">
    <location>
        <begin position="596"/>
        <end position="614"/>
    </location>
</feature>
<feature type="transmembrane region" description="Helical" evidence="9">
    <location>
        <begin position="133"/>
        <end position="164"/>
    </location>
</feature>
<name>A0A521D1P8_9SPHI</name>
<dbReference type="OrthoDB" id="9808652at2"/>
<keyword evidence="9" id="KW-0915">Sodium</keyword>
<dbReference type="AlphaFoldDB" id="A0A521D1P8"/>
<dbReference type="PANTHER" id="PTHR31998">
    <property type="entry name" value="K(+)-INSENSITIVE PYROPHOSPHATE-ENERGIZED PROTON PUMP"/>
    <property type="match status" value="1"/>
</dbReference>
<dbReference type="EC" id="7.2.3.1" evidence="9"/>
<accession>A0A521D1P8</accession>
<dbReference type="GO" id="GO:0009678">
    <property type="term" value="F:diphosphate hydrolysis-driven proton transmembrane transporter activity"/>
    <property type="evidence" value="ECO:0007669"/>
    <property type="project" value="UniProtKB-UniRule"/>
</dbReference>
<evidence type="ECO:0000313" key="11">
    <source>
        <dbReference type="Proteomes" id="UP000315971"/>
    </source>
</evidence>
<evidence type="ECO:0000256" key="6">
    <source>
        <dbReference type="ARBA" id="ARBA00022989"/>
    </source>
</evidence>
<feature type="transmembrane region" description="Helical" evidence="9">
    <location>
        <begin position="317"/>
        <end position="339"/>
    </location>
</feature>
<feature type="transmembrane region" description="Helical" evidence="9">
    <location>
        <begin position="91"/>
        <end position="112"/>
    </location>
</feature>
<evidence type="ECO:0000256" key="2">
    <source>
        <dbReference type="ARBA" id="ARBA00022448"/>
    </source>
</evidence>